<dbReference type="HOGENOM" id="CLU_097062_0_0_11"/>
<proteinExistence type="predicted"/>
<protein>
    <recommendedName>
        <fullName evidence="3">DinB family protein</fullName>
    </recommendedName>
</protein>
<dbReference type="STRING" id="471853.Bcav_0659"/>
<dbReference type="Gene3D" id="1.20.120.450">
    <property type="entry name" value="dinb family like domain"/>
    <property type="match status" value="1"/>
</dbReference>
<evidence type="ECO:0008006" key="3">
    <source>
        <dbReference type="Google" id="ProtNLM"/>
    </source>
</evidence>
<dbReference type="eggNOG" id="COG2318">
    <property type="taxonomic scope" value="Bacteria"/>
</dbReference>
<dbReference type="AlphaFoldDB" id="C5BY27"/>
<dbReference type="KEGG" id="bcv:Bcav_0659"/>
<dbReference type="OrthoDB" id="4548523at2"/>
<dbReference type="Pfam" id="PF04978">
    <property type="entry name" value="MST"/>
    <property type="match status" value="1"/>
</dbReference>
<gene>
    <name evidence="1" type="ordered locus">Bcav_0659</name>
</gene>
<dbReference type="InterPro" id="IPR007061">
    <property type="entry name" value="MST-like"/>
</dbReference>
<organism evidence="1 2">
    <name type="scientific">Beutenbergia cavernae (strain ATCC BAA-8 / DSM 12333 / CCUG 43141 / JCM 11478 / NBRC 16432 / NCIMB 13614 / HKI 0122)</name>
    <dbReference type="NCBI Taxonomy" id="471853"/>
    <lineage>
        <taxon>Bacteria</taxon>
        <taxon>Bacillati</taxon>
        <taxon>Actinomycetota</taxon>
        <taxon>Actinomycetes</taxon>
        <taxon>Micrococcales</taxon>
        <taxon>Beutenbergiaceae</taxon>
        <taxon>Beutenbergia</taxon>
    </lineage>
</organism>
<dbReference type="EMBL" id="CP001618">
    <property type="protein sequence ID" value="ACQ78921.1"/>
    <property type="molecule type" value="Genomic_DNA"/>
</dbReference>
<dbReference type="InterPro" id="IPR034660">
    <property type="entry name" value="DinB/YfiT-like"/>
</dbReference>
<dbReference type="Proteomes" id="UP000007962">
    <property type="component" value="Chromosome"/>
</dbReference>
<reference evidence="1 2" key="1">
    <citation type="journal article" date="2009" name="Stand. Genomic Sci.">
        <title>Complete genome sequence of Beutenbergia cavernae type strain (HKI 0122).</title>
        <authorList>
            <person name="Land M."/>
            <person name="Pukall R."/>
            <person name="Abt B."/>
            <person name="Goker M."/>
            <person name="Rohde M."/>
            <person name="Glavina Del Rio T."/>
            <person name="Tice H."/>
            <person name="Copeland A."/>
            <person name="Cheng J.F."/>
            <person name="Lucas S."/>
            <person name="Chen F."/>
            <person name="Nolan M."/>
            <person name="Bruce D."/>
            <person name="Goodwin L."/>
            <person name="Pitluck S."/>
            <person name="Ivanova N."/>
            <person name="Mavromatis K."/>
            <person name="Ovchinnikova G."/>
            <person name="Pati A."/>
            <person name="Chen A."/>
            <person name="Palaniappan K."/>
            <person name="Hauser L."/>
            <person name="Chang Y.J."/>
            <person name="Jefferies C.C."/>
            <person name="Saunders E."/>
            <person name="Brettin T."/>
            <person name="Detter J.C."/>
            <person name="Han C."/>
            <person name="Chain P."/>
            <person name="Bristow J."/>
            <person name="Eisen J.A."/>
            <person name="Markowitz V."/>
            <person name="Hugenholtz P."/>
            <person name="Kyrpides N.C."/>
            <person name="Klenk H.P."/>
            <person name="Lapidus A."/>
        </authorList>
    </citation>
    <scope>NUCLEOTIDE SEQUENCE [LARGE SCALE GENOMIC DNA]</scope>
    <source>
        <strain evidence="2">ATCC BAA-8 / DSM 12333 / NBRC 16432</strain>
    </source>
</reference>
<accession>C5BY27</accession>
<dbReference type="SUPFAM" id="SSF109854">
    <property type="entry name" value="DinB/YfiT-like putative metalloenzymes"/>
    <property type="match status" value="1"/>
</dbReference>
<evidence type="ECO:0000313" key="1">
    <source>
        <dbReference type="EMBL" id="ACQ78921.1"/>
    </source>
</evidence>
<keyword evidence="2" id="KW-1185">Reference proteome</keyword>
<evidence type="ECO:0000313" key="2">
    <source>
        <dbReference type="Proteomes" id="UP000007962"/>
    </source>
</evidence>
<sequence length="192" mass="21301">MDIKDELHRKLRAARASFLSRLDGLDEYGLRRPMTPTGTNLLGLAKHLGTMEYGYLGDCVGRPAPEPIPWLEDGSIWDGGDMWATPRESSQQIVAFYRRACEHADASVDVLDLDSPAHVPWWAEGERDTTLGVLLVRMLDETAHHAGHADIVRELVDGLAGPDHDEIDDATWREYLERVQAAADAFRPSASG</sequence>
<dbReference type="RefSeq" id="WP_012725701.1">
    <property type="nucleotide sequence ID" value="NC_012669.1"/>
</dbReference>
<name>C5BY27_BEUC1</name>